<name>A0A0C1ZJJ0_9BACT</name>
<dbReference type="RefSeq" id="WP_146658384.1">
    <property type="nucleotide sequence ID" value="NZ_JMCC02000021.1"/>
</dbReference>
<organism evidence="1 2">
    <name type="scientific">Enhygromyxa salina</name>
    <dbReference type="NCBI Taxonomy" id="215803"/>
    <lineage>
        <taxon>Bacteria</taxon>
        <taxon>Pseudomonadati</taxon>
        <taxon>Myxococcota</taxon>
        <taxon>Polyangia</taxon>
        <taxon>Nannocystales</taxon>
        <taxon>Nannocystaceae</taxon>
        <taxon>Enhygromyxa</taxon>
    </lineage>
</organism>
<dbReference type="InterPro" id="IPR016035">
    <property type="entry name" value="Acyl_Trfase/lysoPLipase"/>
</dbReference>
<evidence type="ECO:0000313" key="2">
    <source>
        <dbReference type="Proteomes" id="UP000031599"/>
    </source>
</evidence>
<reference evidence="1 2" key="1">
    <citation type="submission" date="2014-12" db="EMBL/GenBank/DDBJ databases">
        <title>Genome assembly of Enhygromyxa salina DSM 15201.</title>
        <authorList>
            <person name="Sharma G."/>
            <person name="Subramanian S."/>
        </authorList>
    </citation>
    <scope>NUCLEOTIDE SEQUENCE [LARGE SCALE GENOMIC DNA]</scope>
    <source>
        <strain evidence="1 2">DSM 15201</strain>
    </source>
</reference>
<dbReference type="EMBL" id="JMCC02000021">
    <property type="protein sequence ID" value="KIG17649.1"/>
    <property type="molecule type" value="Genomic_DNA"/>
</dbReference>
<sequence length="571" mass="60718">MRETLDATPPATLDVRATALRTGAGLSVDRFIARETPGNVGVALSGGGSRSAVASMGQLRGLHALGLLDEVRAIAAVSGGSWLSAAWTFLPREFADEDFLGPYVADPGELVLVGPERAPPGACLTEVACSNFAHAITRKDFTAVGLTAGVAAFSKRGVPGGRVWQAVIGERLFAPFGLYAASDDGQPRSFFAFDEAAAQAARDANPGLASATAHVVKQPHAGEARRPFYICNVGLEVRDELGEPAIAPLQGTPFFVGVTSQPAARDAWNQRIGGAAVTPFCFGGQLLDRVGPTDAVADDEHPIAVRISSLFSLWDLVGTSSAFYADFLFDRQRDGIVPRYDYFCPAADPPAGQPNHFVDGGSVDTLGVTALLAYEDIDSLIVFVNGPEPVERSTDGLDLVIVDRGIPPLFGYQPYREGVGYLPYAAGAPAIPAGACGDVDPKATDFRHDRVFPEHAFAELLDGLWAATSGGGERAGVESCAFLQRSLKVQANAWFGVRERVVDVLWFHLDPASTWTDQLRPVVAAAVPQRWPNYPTIETGLSAPQVNYLAHFTAWCVAARAPELRELFGRS</sequence>
<comment type="caution">
    <text evidence="1">The sequence shown here is derived from an EMBL/GenBank/DDBJ whole genome shotgun (WGS) entry which is preliminary data.</text>
</comment>
<evidence type="ECO:0008006" key="3">
    <source>
        <dbReference type="Google" id="ProtNLM"/>
    </source>
</evidence>
<dbReference type="Gene3D" id="3.40.1090.10">
    <property type="entry name" value="Cytosolic phospholipase A2 catalytic domain"/>
    <property type="match status" value="1"/>
</dbReference>
<accession>A0A0C1ZJJ0</accession>
<dbReference type="GO" id="GO:0004623">
    <property type="term" value="F:phospholipase A2 activity"/>
    <property type="evidence" value="ECO:0007669"/>
    <property type="project" value="TreeGrafter"/>
</dbReference>
<dbReference type="GO" id="GO:0005829">
    <property type="term" value="C:cytosol"/>
    <property type="evidence" value="ECO:0007669"/>
    <property type="project" value="TreeGrafter"/>
</dbReference>
<dbReference type="PANTHER" id="PTHR10728">
    <property type="entry name" value="CYTOSOLIC PHOSPHOLIPASE A2"/>
    <property type="match status" value="1"/>
</dbReference>
<dbReference type="SUPFAM" id="SSF52151">
    <property type="entry name" value="FabD/lysophospholipase-like"/>
    <property type="match status" value="1"/>
</dbReference>
<dbReference type="Proteomes" id="UP000031599">
    <property type="component" value="Unassembled WGS sequence"/>
</dbReference>
<evidence type="ECO:0000313" key="1">
    <source>
        <dbReference type="EMBL" id="KIG17649.1"/>
    </source>
</evidence>
<dbReference type="PANTHER" id="PTHR10728:SF40">
    <property type="entry name" value="PATATIN FAMILY PROTEIN"/>
    <property type="match status" value="1"/>
</dbReference>
<dbReference type="GO" id="GO:0046475">
    <property type="term" value="P:glycerophospholipid catabolic process"/>
    <property type="evidence" value="ECO:0007669"/>
    <property type="project" value="TreeGrafter"/>
</dbReference>
<proteinExistence type="predicted"/>
<dbReference type="AlphaFoldDB" id="A0A0C1ZJJ0"/>
<protein>
    <recommendedName>
        <fullName evidence="3">PNPLA domain-containing protein</fullName>
    </recommendedName>
</protein>
<gene>
    <name evidence="1" type="ORF">DB30_02924</name>
</gene>